<evidence type="ECO:0000313" key="2">
    <source>
        <dbReference type="EMBL" id="DAF64242.1"/>
    </source>
</evidence>
<accession>A0A8S5TMP1</accession>
<sequence length="73" mass="7984">MSLLGVLPSSFLIVGCSQKETTKESSDISSIEISTNTKETKQSATDSKSITSSSESSWNFFRSVISIKWYGPK</sequence>
<evidence type="ECO:0000256" key="1">
    <source>
        <dbReference type="SAM" id="MobiDB-lite"/>
    </source>
</evidence>
<reference evidence="2" key="1">
    <citation type="journal article" date="2021" name="Proc. Natl. Acad. Sci. U.S.A.">
        <title>A Catalog of Tens of Thousands of Viruses from Human Metagenomes Reveals Hidden Associations with Chronic Diseases.</title>
        <authorList>
            <person name="Tisza M.J."/>
            <person name="Buck C.B."/>
        </authorList>
    </citation>
    <scope>NUCLEOTIDE SEQUENCE</scope>
    <source>
        <strain evidence="2">CtKgQ2</strain>
    </source>
</reference>
<protein>
    <submittedName>
        <fullName evidence="2">Uncharacterized protein</fullName>
    </submittedName>
</protein>
<feature type="compositionally biased region" description="Low complexity" evidence="1">
    <location>
        <begin position="43"/>
        <end position="56"/>
    </location>
</feature>
<organism evidence="2">
    <name type="scientific">Siphoviridae sp. ctKgQ2</name>
    <dbReference type="NCBI Taxonomy" id="2827842"/>
    <lineage>
        <taxon>Viruses</taxon>
        <taxon>Duplodnaviria</taxon>
        <taxon>Heunggongvirae</taxon>
        <taxon>Uroviricota</taxon>
        <taxon>Caudoviricetes</taxon>
    </lineage>
</organism>
<proteinExistence type="predicted"/>
<name>A0A8S5TMP1_9CAUD</name>
<feature type="region of interest" description="Disordered" evidence="1">
    <location>
        <begin position="20"/>
        <end position="56"/>
    </location>
</feature>
<dbReference type="EMBL" id="BK032853">
    <property type="protein sequence ID" value="DAF64242.1"/>
    <property type="molecule type" value="Genomic_DNA"/>
</dbReference>